<comment type="caution">
    <text evidence="6">The sequence shown here is derived from an EMBL/GenBank/DDBJ whole genome shotgun (WGS) entry which is preliminary data.</text>
</comment>
<dbReference type="Pfam" id="PF12833">
    <property type="entry name" value="HTH_18"/>
    <property type="match status" value="1"/>
</dbReference>
<gene>
    <name evidence="6" type="ORF">QRD02_09735</name>
</gene>
<sequence length="373" mass="42867">MSDVGNVILWAALIQGLLLALLYIFSKTHSSFANTLLGFFLLSIILEALTTILPFRYIGSYPVDTYFSLLEVKLFIPLFFIHYVLEKIGKSAKYRKFLKYNYILATAIGALTILNIFLFFMHSVTLEAAFGPMAVENFHLAQQLYAFAILVAAFTIAITETRAFRKLAQNEYSDYKMLQINWLWQFIFMLVPATLLWGIEIARILFIGPSETNLEMIIWGFVALFFYFLSYKAYQHANLFDQIPHRIVPENEVLSNEFPFQKCDAFQSEAIHKFMVETELFLNQDLTLHHFAKAINMSPRLISTCINTNFGNNFNEWVNGFRVEKAIKLIETDTKNQLSLEGIGTAAGFKSRSTMYSAFQKKLGHSPGQYRKL</sequence>
<evidence type="ECO:0000313" key="7">
    <source>
        <dbReference type="Proteomes" id="UP001244787"/>
    </source>
</evidence>
<dbReference type="PROSITE" id="PS01124">
    <property type="entry name" value="HTH_ARAC_FAMILY_2"/>
    <property type="match status" value="1"/>
</dbReference>
<dbReference type="PANTHER" id="PTHR43280">
    <property type="entry name" value="ARAC-FAMILY TRANSCRIPTIONAL REGULATOR"/>
    <property type="match status" value="1"/>
</dbReference>
<protein>
    <submittedName>
        <fullName evidence="6">Helix-turn-helix domain-containing protein</fullName>
    </submittedName>
</protein>
<feature type="transmembrane region" description="Helical" evidence="4">
    <location>
        <begin position="97"/>
        <end position="120"/>
    </location>
</feature>
<proteinExistence type="predicted"/>
<dbReference type="PANTHER" id="PTHR43280:SF29">
    <property type="entry name" value="ARAC-FAMILY TRANSCRIPTIONAL REGULATOR"/>
    <property type="match status" value="1"/>
</dbReference>
<evidence type="ECO:0000256" key="4">
    <source>
        <dbReference type="SAM" id="Phobius"/>
    </source>
</evidence>
<feature type="domain" description="HTH araC/xylS-type" evidence="5">
    <location>
        <begin position="272"/>
        <end position="373"/>
    </location>
</feature>
<keyword evidence="7" id="KW-1185">Reference proteome</keyword>
<evidence type="ECO:0000259" key="5">
    <source>
        <dbReference type="PROSITE" id="PS01124"/>
    </source>
</evidence>
<dbReference type="InterPro" id="IPR009057">
    <property type="entry name" value="Homeodomain-like_sf"/>
</dbReference>
<dbReference type="EMBL" id="JAUGQQ010000005">
    <property type="protein sequence ID" value="MDN3724665.1"/>
    <property type="molecule type" value="Genomic_DNA"/>
</dbReference>
<feature type="transmembrane region" description="Helical" evidence="4">
    <location>
        <begin position="180"/>
        <end position="204"/>
    </location>
</feature>
<dbReference type="RefSeq" id="WP_290254753.1">
    <property type="nucleotide sequence ID" value="NZ_JAUGQQ010000005.1"/>
</dbReference>
<evidence type="ECO:0000256" key="1">
    <source>
        <dbReference type="ARBA" id="ARBA00023015"/>
    </source>
</evidence>
<feature type="transmembrane region" description="Helical" evidence="4">
    <location>
        <begin position="140"/>
        <end position="159"/>
    </location>
</feature>
<feature type="transmembrane region" description="Helical" evidence="4">
    <location>
        <begin position="37"/>
        <end position="59"/>
    </location>
</feature>
<keyword evidence="1" id="KW-0805">Transcription regulation</keyword>
<keyword evidence="3" id="KW-0804">Transcription</keyword>
<dbReference type="Proteomes" id="UP001244787">
    <property type="component" value="Unassembled WGS sequence"/>
</dbReference>
<dbReference type="SMART" id="SM00342">
    <property type="entry name" value="HTH_ARAC"/>
    <property type="match status" value="1"/>
</dbReference>
<name>A0ABT8DGY8_9FLAO</name>
<keyword evidence="2" id="KW-0238">DNA-binding</keyword>
<feature type="transmembrane region" description="Helical" evidence="4">
    <location>
        <begin position="216"/>
        <end position="234"/>
    </location>
</feature>
<keyword evidence="4" id="KW-0812">Transmembrane</keyword>
<keyword evidence="4" id="KW-1133">Transmembrane helix</keyword>
<feature type="transmembrane region" description="Helical" evidence="4">
    <location>
        <begin position="6"/>
        <end position="25"/>
    </location>
</feature>
<evidence type="ECO:0000256" key="3">
    <source>
        <dbReference type="ARBA" id="ARBA00023163"/>
    </source>
</evidence>
<feature type="transmembrane region" description="Helical" evidence="4">
    <location>
        <begin position="65"/>
        <end position="85"/>
    </location>
</feature>
<evidence type="ECO:0000313" key="6">
    <source>
        <dbReference type="EMBL" id="MDN3724665.1"/>
    </source>
</evidence>
<accession>A0ABT8DGY8</accession>
<organism evidence="6 7">
    <name type="scientific">Aequorivita aurantiaca</name>
    <dbReference type="NCBI Taxonomy" id="3053356"/>
    <lineage>
        <taxon>Bacteria</taxon>
        <taxon>Pseudomonadati</taxon>
        <taxon>Bacteroidota</taxon>
        <taxon>Flavobacteriia</taxon>
        <taxon>Flavobacteriales</taxon>
        <taxon>Flavobacteriaceae</taxon>
        <taxon>Aequorivita</taxon>
    </lineage>
</organism>
<keyword evidence="4" id="KW-0472">Membrane</keyword>
<dbReference type="Gene3D" id="1.10.10.60">
    <property type="entry name" value="Homeodomain-like"/>
    <property type="match status" value="2"/>
</dbReference>
<evidence type="ECO:0000256" key="2">
    <source>
        <dbReference type="ARBA" id="ARBA00023125"/>
    </source>
</evidence>
<dbReference type="InterPro" id="IPR018060">
    <property type="entry name" value="HTH_AraC"/>
</dbReference>
<dbReference type="SUPFAM" id="SSF46689">
    <property type="entry name" value="Homeodomain-like"/>
    <property type="match status" value="1"/>
</dbReference>
<reference evidence="6 7" key="1">
    <citation type="submission" date="2023-06" db="EMBL/GenBank/DDBJ databases">
        <authorList>
            <person name="Ye Y.-Q."/>
            <person name="Du Z.-J."/>
        </authorList>
    </citation>
    <scope>NUCLEOTIDE SEQUENCE [LARGE SCALE GENOMIC DNA]</scope>
    <source>
        <strain evidence="6 7">SDUM287046</strain>
    </source>
</reference>